<dbReference type="Proteomes" id="UP001328733">
    <property type="component" value="Unassembled WGS sequence"/>
</dbReference>
<evidence type="ECO:0000256" key="9">
    <source>
        <dbReference type="HAMAP-Rule" id="MF_01200"/>
    </source>
</evidence>
<dbReference type="Pfam" id="PF00215">
    <property type="entry name" value="OMPdecase"/>
    <property type="match status" value="1"/>
</dbReference>
<evidence type="ECO:0000256" key="6">
    <source>
        <dbReference type="ARBA" id="ARBA00023239"/>
    </source>
</evidence>
<dbReference type="InterPro" id="IPR013785">
    <property type="entry name" value="Aldolase_TIM"/>
</dbReference>
<protein>
    <recommendedName>
        <fullName evidence="9">Orotidine 5'-phosphate decarboxylase</fullName>
        <ecNumber evidence="9">4.1.1.23</ecNumber>
    </recommendedName>
    <alternativeName>
        <fullName evidence="9">OMP decarboxylase</fullName>
        <shortName evidence="9">OMPDCase</shortName>
        <shortName evidence="9">OMPdecase</shortName>
    </alternativeName>
</protein>
<dbReference type="NCBIfam" id="TIGR01740">
    <property type="entry name" value="pyrF"/>
    <property type="match status" value="1"/>
</dbReference>
<gene>
    <name evidence="9 14" type="primary">pyrF</name>
    <name evidence="14" type="ORF">V0288_08345</name>
</gene>
<dbReference type="PANTHER" id="PTHR32119:SF2">
    <property type="entry name" value="OROTIDINE 5'-PHOSPHATE DECARBOXYLASE"/>
    <property type="match status" value="1"/>
</dbReference>
<evidence type="ECO:0000256" key="11">
    <source>
        <dbReference type="PIRSR" id="PIRSR614732-2"/>
    </source>
</evidence>
<keyword evidence="4 9" id="KW-0210">Decarboxylase</keyword>
<feature type="active site" description="For OMPdecase activity" evidence="10">
    <location>
        <position position="65"/>
    </location>
</feature>
<evidence type="ECO:0000259" key="13">
    <source>
        <dbReference type="SMART" id="SM00934"/>
    </source>
</evidence>
<dbReference type="NCBIfam" id="NF001273">
    <property type="entry name" value="PRK00230.1"/>
    <property type="match status" value="1"/>
</dbReference>
<feature type="active site" description="Proton donor" evidence="9">
    <location>
        <position position="62"/>
    </location>
</feature>
<dbReference type="Gene3D" id="3.20.20.70">
    <property type="entry name" value="Aldolase class I"/>
    <property type="match status" value="1"/>
</dbReference>
<feature type="active site" description="For OMPdecase activity" evidence="10">
    <location>
        <position position="60"/>
    </location>
</feature>
<feature type="binding site" evidence="9 11">
    <location>
        <position position="210"/>
    </location>
    <ligand>
        <name>substrate</name>
    </ligand>
</feature>
<dbReference type="GO" id="GO:0044205">
    <property type="term" value="P:'de novo' UMP biosynthetic process"/>
    <property type="evidence" value="ECO:0007669"/>
    <property type="project" value="UniProtKB-UniRule"/>
</dbReference>
<evidence type="ECO:0000256" key="4">
    <source>
        <dbReference type="ARBA" id="ARBA00022793"/>
    </source>
</evidence>
<dbReference type="GO" id="GO:0004590">
    <property type="term" value="F:orotidine-5'-phosphate decarboxylase activity"/>
    <property type="evidence" value="ECO:0007669"/>
    <property type="project" value="UniProtKB-UniRule"/>
</dbReference>
<comment type="caution">
    <text evidence="14">The sequence shown here is derived from an EMBL/GenBank/DDBJ whole genome shotgun (WGS) entry which is preliminary data.</text>
</comment>
<reference evidence="14 15" key="1">
    <citation type="submission" date="2024-01" db="EMBL/GenBank/DDBJ databases">
        <title>Genomic insights into the taxonomy and metabolism of the cyanobacterium Pannus brasiliensis CCIBt3594.</title>
        <authorList>
            <person name="Machado M."/>
            <person name="Botero N.B."/>
            <person name="Andreote A.P.D."/>
            <person name="Feitosa A.M.T."/>
            <person name="Popin R."/>
            <person name="Sivonen K."/>
            <person name="Fiore M.F."/>
        </authorList>
    </citation>
    <scope>NUCLEOTIDE SEQUENCE [LARGE SCALE GENOMIC DNA]</scope>
    <source>
        <strain evidence="14 15">CCIBt3594</strain>
    </source>
</reference>
<accession>A0AAW9QPI3</accession>
<dbReference type="FunFam" id="3.20.20.70:FF:000015">
    <property type="entry name" value="Orotidine 5'-phosphate decarboxylase"/>
    <property type="match status" value="1"/>
</dbReference>
<evidence type="ECO:0000256" key="12">
    <source>
        <dbReference type="RuleBase" id="RU000512"/>
    </source>
</evidence>
<dbReference type="InterPro" id="IPR001754">
    <property type="entry name" value="OMPdeCOase_dom"/>
</dbReference>
<keyword evidence="5 9" id="KW-0665">Pyrimidine biosynthesis</keyword>
<keyword evidence="15" id="KW-1185">Reference proteome</keyword>
<organism evidence="14 15">
    <name type="scientific">Pannus brasiliensis CCIBt3594</name>
    <dbReference type="NCBI Taxonomy" id="1427578"/>
    <lineage>
        <taxon>Bacteria</taxon>
        <taxon>Bacillati</taxon>
        <taxon>Cyanobacteriota</taxon>
        <taxon>Cyanophyceae</taxon>
        <taxon>Oscillatoriophycideae</taxon>
        <taxon>Chroococcales</taxon>
        <taxon>Microcystaceae</taxon>
        <taxon>Pannus</taxon>
    </lineage>
</organism>
<evidence type="ECO:0000256" key="2">
    <source>
        <dbReference type="ARBA" id="ARBA00004861"/>
    </source>
</evidence>
<dbReference type="InterPro" id="IPR047596">
    <property type="entry name" value="OMPdecase_bac"/>
</dbReference>
<dbReference type="PANTHER" id="PTHR32119">
    <property type="entry name" value="OROTIDINE 5'-PHOSPHATE DECARBOXYLASE"/>
    <property type="match status" value="1"/>
</dbReference>
<sequence>MTTPDRVIVPLDVPTREQAIELLDLLPEVTFWKVGLELFVSTGADILGILNERGKKIFLDLKFHDIPNTVAGACRAASRYNVDLLTLHATAGRSALAAAKAAVSIAPSPPKLLAITVLTSLSARELAFDLKIPLELPEYALEMALLSQESGIDGAVCSPREVRELRRVCGDDFLLVCPGVRPDWAVKGDQSRTLTPSEAIAAGADYLVIGRPITGADNPREAWARICQELAAV</sequence>
<dbReference type="EMBL" id="JBAFSM010000012">
    <property type="protein sequence ID" value="MEG3437125.1"/>
    <property type="molecule type" value="Genomic_DNA"/>
</dbReference>
<evidence type="ECO:0000256" key="5">
    <source>
        <dbReference type="ARBA" id="ARBA00022975"/>
    </source>
</evidence>
<dbReference type="EC" id="4.1.1.23" evidence="9"/>
<evidence type="ECO:0000313" key="14">
    <source>
        <dbReference type="EMBL" id="MEG3437125.1"/>
    </source>
</evidence>
<comment type="function">
    <text evidence="1 9">Catalyzes the decarboxylation of orotidine 5'-monophosphate (OMP) to uridine 5'-monophosphate (UMP).</text>
</comment>
<dbReference type="InterPro" id="IPR011060">
    <property type="entry name" value="RibuloseP-bd_barrel"/>
</dbReference>
<feature type="binding site" evidence="9 11">
    <location>
        <position position="181"/>
    </location>
    <ligand>
        <name>substrate</name>
    </ligand>
</feature>
<comment type="similarity">
    <text evidence="8 9">Belongs to the OMP decarboxylase family. Type 1 subfamily.</text>
</comment>
<comment type="catalytic activity">
    <reaction evidence="7 9 12">
        <text>orotidine 5'-phosphate + H(+) = UMP + CO2</text>
        <dbReference type="Rhea" id="RHEA:11596"/>
        <dbReference type="ChEBI" id="CHEBI:15378"/>
        <dbReference type="ChEBI" id="CHEBI:16526"/>
        <dbReference type="ChEBI" id="CHEBI:57538"/>
        <dbReference type="ChEBI" id="CHEBI:57865"/>
        <dbReference type="EC" id="4.1.1.23"/>
    </reaction>
</comment>
<feature type="binding site" evidence="9 11">
    <location>
        <position position="12"/>
    </location>
    <ligand>
        <name>substrate</name>
    </ligand>
</feature>
<evidence type="ECO:0000313" key="15">
    <source>
        <dbReference type="Proteomes" id="UP001328733"/>
    </source>
</evidence>
<name>A0AAW9QPI3_9CHRO</name>
<evidence type="ECO:0000256" key="1">
    <source>
        <dbReference type="ARBA" id="ARBA00002356"/>
    </source>
</evidence>
<comment type="subunit">
    <text evidence="3 9">Homodimer.</text>
</comment>
<dbReference type="GO" id="GO:0006207">
    <property type="term" value="P:'de novo' pyrimidine nucleobase biosynthetic process"/>
    <property type="evidence" value="ECO:0007669"/>
    <property type="project" value="InterPro"/>
</dbReference>
<dbReference type="AlphaFoldDB" id="A0AAW9QPI3"/>
<dbReference type="RefSeq" id="WP_332864605.1">
    <property type="nucleotide sequence ID" value="NZ_JBAFSM010000012.1"/>
</dbReference>
<comment type="pathway">
    <text evidence="2 9 12">Pyrimidine metabolism; UMP biosynthesis via de novo pathway; UMP from orotate: step 2/2.</text>
</comment>
<keyword evidence="6 9" id="KW-0456">Lyase</keyword>
<feature type="binding site" evidence="9 11">
    <location>
        <position position="119"/>
    </location>
    <ligand>
        <name>substrate</name>
    </ligand>
</feature>
<feature type="binding site" evidence="9 11">
    <location>
        <position position="211"/>
    </location>
    <ligand>
        <name>substrate</name>
    </ligand>
</feature>
<dbReference type="GO" id="GO:0005829">
    <property type="term" value="C:cytosol"/>
    <property type="evidence" value="ECO:0007669"/>
    <property type="project" value="TreeGrafter"/>
</dbReference>
<proteinExistence type="inferred from homology"/>
<dbReference type="InterPro" id="IPR014732">
    <property type="entry name" value="OMPdecase"/>
</dbReference>
<evidence type="ECO:0000256" key="7">
    <source>
        <dbReference type="ARBA" id="ARBA00049157"/>
    </source>
</evidence>
<dbReference type="HAMAP" id="MF_01200_B">
    <property type="entry name" value="OMPdecase_type1_B"/>
    <property type="match status" value="1"/>
</dbReference>
<dbReference type="PROSITE" id="PS00156">
    <property type="entry name" value="OMPDECASE"/>
    <property type="match status" value="1"/>
</dbReference>
<feature type="binding site" evidence="9">
    <location>
        <begin position="60"/>
        <end position="69"/>
    </location>
    <ligand>
        <name>substrate</name>
    </ligand>
</feature>
<evidence type="ECO:0000256" key="3">
    <source>
        <dbReference type="ARBA" id="ARBA00011738"/>
    </source>
</evidence>
<feature type="binding site" evidence="9 11">
    <location>
        <position position="190"/>
    </location>
    <ligand>
        <name>substrate</name>
    </ligand>
</feature>
<evidence type="ECO:0000256" key="10">
    <source>
        <dbReference type="PIRSR" id="PIRSR614732-1"/>
    </source>
</evidence>
<dbReference type="InterPro" id="IPR018089">
    <property type="entry name" value="OMPdecase_AS"/>
</dbReference>
<feature type="active site" description="For OMPdecase activity" evidence="10">
    <location>
        <position position="62"/>
    </location>
</feature>
<dbReference type="SMART" id="SM00934">
    <property type="entry name" value="OMPdecase"/>
    <property type="match status" value="1"/>
</dbReference>
<dbReference type="SUPFAM" id="SSF51366">
    <property type="entry name" value="Ribulose-phoshate binding barrel"/>
    <property type="match status" value="1"/>
</dbReference>
<dbReference type="CDD" id="cd04725">
    <property type="entry name" value="OMP_decarboxylase_like"/>
    <property type="match status" value="1"/>
</dbReference>
<feature type="domain" description="Orotidine 5'-phosphate decarboxylase" evidence="13">
    <location>
        <begin position="6"/>
        <end position="226"/>
    </location>
</feature>
<feature type="binding site" evidence="9 11">
    <location>
        <position position="33"/>
    </location>
    <ligand>
        <name>substrate</name>
    </ligand>
</feature>
<evidence type="ECO:0000256" key="8">
    <source>
        <dbReference type="ARBA" id="ARBA00061012"/>
    </source>
</evidence>